<keyword evidence="2" id="KW-1185">Reference proteome</keyword>
<evidence type="ECO:0000313" key="2">
    <source>
        <dbReference type="Proteomes" id="UP001140096"/>
    </source>
</evidence>
<comment type="caution">
    <text evidence="1">The sequence shown here is derived from an EMBL/GenBank/DDBJ whole genome shotgun (WGS) entry which is preliminary data.</text>
</comment>
<reference evidence="1" key="1">
    <citation type="submission" date="2022-07" db="EMBL/GenBank/DDBJ databases">
        <title>Phylogenomic reconstructions and comparative analyses of Kickxellomycotina fungi.</title>
        <authorList>
            <person name="Reynolds N.K."/>
            <person name="Stajich J.E."/>
            <person name="Barry K."/>
            <person name="Grigoriev I.V."/>
            <person name="Crous P."/>
            <person name="Smith M.E."/>
        </authorList>
    </citation>
    <scope>NUCLEOTIDE SEQUENCE</scope>
    <source>
        <strain evidence="1">CBS 102833</strain>
    </source>
</reference>
<evidence type="ECO:0000313" key="1">
    <source>
        <dbReference type="EMBL" id="KAJ2812738.1"/>
    </source>
</evidence>
<organism evidence="1 2">
    <name type="scientific">Coemansia furcata</name>
    <dbReference type="NCBI Taxonomy" id="417177"/>
    <lineage>
        <taxon>Eukaryota</taxon>
        <taxon>Fungi</taxon>
        <taxon>Fungi incertae sedis</taxon>
        <taxon>Zoopagomycota</taxon>
        <taxon>Kickxellomycotina</taxon>
        <taxon>Kickxellomycetes</taxon>
        <taxon>Kickxellales</taxon>
        <taxon>Kickxellaceae</taxon>
        <taxon>Coemansia</taxon>
    </lineage>
</organism>
<protein>
    <submittedName>
        <fullName evidence="1">Uncharacterized protein</fullName>
    </submittedName>
</protein>
<proteinExistence type="predicted"/>
<name>A0ACC1LN22_9FUNG</name>
<gene>
    <name evidence="1" type="ORF">H4S07_001192</name>
</gene>
<dbReference type="Proteomes" id="UP001140096">
    <property type="component" value="Unassembled WGS sequence"/>
</dbReference>
<dbReference type="EMBL" id="JANBUP010000164">
    <property type="protein sequence ID" value="KAJ2812738.1"/>
    <property type="molecule type" value="Genomic_DNA"/>
</dbReference>
<sequence>MFVSTYLRQVKVYSLTNFQVLFEISSVADSMSYVDIYHEHSAVLRGHNVVEVYRWREQMLAARFVVQDSRVCGIKLCANNILVVATTVWNLLVYDIETAGLLQKIDVREFIETKFRTEAGPPRLKALHGLPGVIRIAMFSAHGFCGFTVEPRRQRSSSFDIRRYDDSDALLDAHLTFRLAIRSSPAAPAVKAIVSSAGERSAELTVPRAFSITEGRRPLMDQEPDVVAMTDNVVAVGYNNVGVSVLQFMPARSISADLAKHLS</sequence>
<accession>A0ACC1LN22</accession>